<sequence>MAKKLEIPGIEPGAFHMQSERSTTELYPRFLIDAVAFTADNESVVTADINNYTNRSRFVGRSGSSVQYSDGFILNASAEQDRAKVMNNFRDCKITVGVFASDLCAKKWLDTSHLRGEAGSGRASCIGGATFSHRRNSTTPLKLMQIGTKVAQELQSPIPYFKYDWY</sequence>
<name>A0AAW2FXQ5_9HYME</name>
<gene>
    <name evidence="1" type="ORF">PUN28_008423</name>
</gene>
<dbReference type="EMBL" id="JADYXP020000007">
    <property type="protein sequence ID" value="KAL0120741.1"/>
    <property type="molecule type" value="Genomic_DNA"/>
</dbReference>
<protein>
    <submittedName>
        <fullName evidence="1">Uncharacterized protein</fullName>
    </submittedName>
</protein>
<evidence type="ECO:0000313" key="1">
    <source>
        <dbReference type="EMBL" id="KAL0120741.1"/>
    </source>
</evidence>
<organism evidence="1 2">
    <name type="scientific">Cardiocondyla obscurior</name>
    <dbReference type="NCBI Taxonomy" id="286306"/>
    <lineage>
        <taxon>Eukaryota</taxon>
        <taxon>Metazoa</taxon>
        <taxon>Ecdysozoa</taxon>
        <taxon>Arthropoda</taxon>
        <taxon>Hexapoda</taxon>
        <taxon>Insecta</taxon>
        <taxon>Pterygota</taxon>
        <taxon>Neoptera</taxon>
        <taxon>Endopterygota</taxon>
        <taxon>Hymenoptera</taxon>
        <taxon>Apocrita</taxon>
        <taxon>Aculeata</taxon>
        <taxon>Formicoidea</taxon>
        <taxon>Formicidae</taxon>
        <taxon>Myrmicinae</taxon>
        <taxon>Cardiocondyla</taxon>
    </lineage>
</organism>
<dbReference type="AlphaFoldDB" id="A0AAW2FXQ5"/>
<keyword evidence="2" id="KW-1185">Reference proteome</keyword>
<evidence type="ECO:0000313" key="2">
    <source>
        <dbReference type="Proteomes" id="UP001430953"/>
    </source>
</evidence>
<reference evidence="1 2" key="1">
    <citation type="submission" date="2023-03" db="EMBL/GenBank/DDBJ databases">
        <title>High recombination rates correlate with genetic variation in Cardiocondyla obscurior ants.</title>
        <authorList>
            <person name="Errbii M."/>
        </authorList>
    </citation>
    <scope>NUCLEOTIDE SEQUENCE [LARGE SCALE GENOMIC DNA]</scope>
    <source>
        <strain evidence="1">Alpha-2009</strain>
        <tissue evidence="1">Whole body</tissue>
    </source>
</reference>
<dbReference type="Proteomes" id="UP001430953">
    <property type="component" value="Unassembled WGS sequence"/>
</dbReference>
<comment type="caution">
    <text evidence="1">The sequence shown here is derived from an EMBL/GenBank/DDBJ whole genome shotgun (WGS) entry which is preliminary data.</text>
</comment>
<accession>A0AAW2FXQ5</accession>
<proteinExistence type="predicted"/>